<gene>
    <name evidence="1" type="ORF">CBYS24578_00005409</name>
</gene>
<dbReference type="OrthoDB" id="5236058at2759"/>
<evidence type="ECO:0000313" key="2">
    <source>
        <dbReference type="Proteomes" id="UP000754883"/>
    </source>
</evidence>
<proteinExistence type="predicted"/>
<accession>A0A9N9Y6K7</accession>
<reference evidence="1" key="1">
    <citation type="submission" date="2021-10" db="EMBL/GenBank/DDBJ databases">
        <authorList>
            <person name="Piombo E."/>
        </authorList>
    </citation>
    <scope>NUCLEOTIDE SEQUENCE</scope>
</reference>
<comment type="caution">
    <text evidence="1">The sequence shown here is derived from an EMBL/GenBank/DDBJ whole genome shotgun (WGS) entry which is preliminary data.</text>
</comment>
<evidence type="ECO:0000313" key="1">
    <source>
        <dbReference type="EMBL" id="CAG9989762.1"/>
    </source>
</evidence>
<protein>
    <submittedName>
        <fullName evidence="1">Uncharacterized protein</fullName>
    </submittedName>
</protein>
<keyword evidence="2" id="KW-1185">Reference proteome</keyword>
<sequence length="254" mass="28204">MDAETISQVTQSFHQIFSHIPHAVYGLSALALHGDEPSTLALPGDEPRRLPRTVHVLCPEHTRQTILHWAAIKQLTRLSPVTREGRDHWGEDDNGYSVYSTEFHGGGNIEGHDLVLAVAIPDGSLRRVRIVFEDQDEFSRLPKVPAPAPKQPTVPCPRTATSPQVLSLPAIVTRIVLGYQKSLTDGASTNTQKVMRDGLVWVLDQIINSPPNDKVKLDGTWKTNLSSWVFLVPFTEQFPEAEPLLEQAGIENQF</sequence>
<organism evidence="1 2">
    <name type="scientific">Clonostachys byssicola</name>
    <dbReference type="NCBI Taxonomy" id="160290"/>
    <lineage>
        <taxon>Eukaryota</taxon>
        <taxon>Fungi</taxon>
        <taxon>Dikarya</taxon>
        <taxon>Ascomycota</taxon>
        <taxon>Pezizomycotina</taxon>
        <taxon>Sordariomycetes</taxon>
        <taxon>Hypocreomycetidae</taxon>
        <taxon>Hypocreales</taxon>
        <taxon>Bionectriaceae</taxon>
        <taxon>Clonostachys</taxon>
    </lineage>
</organism>
<dbReference type="AlphaFoldDB" id="A0A9N9Y6K7"/>
<name>A0A9N9Y6K7_9HYPO</name>
<dbReference type="Proteomes" id="UP000754883">
    <property type="component" value="Unassembled WGS sequence"/>
</dbReference>
<dbReference type="EMBL" id="CABFNO020001467">
    <property type="protein sequence ID" value="CAG9989762.1"/>
    <property type="molecule type" value="Genomic_DNA"/>
</dbReference>